<feature type="transmembrane region" description="Helical" evidence="1">
    <location>
        <begin position="15"/>
        <end position="40"/>
    </location>
</feature>
<evidence type="ECO:0000256" key="1">
    <source>
        <dbReference type="SAM" id="Phobius"/>
    </source>
</evidence>
<sequence>MHMSLVPIGPYNCTGIIFTSAVVFLSSLVKTVARFHYLIVSAGSRWRRGRAVQLRVAHGACTISDKSLFAYTYYELETSVA</sequence>
<organism evidence="2 3">
    <name type="scientific">Eumeta variegata</name>
    <name type="common">Bagworm moth</name>
    <name type="synonym">Eumeta japonica</name>
    <dbReference type="NCBI Taxonomy" id="151549"/>
    <lineage>
        <taxon>Eukaryota</taxon>
        <taxon>Metazoa</taxon>
        <taxon>Ecdysozoa</taxon>
        <taxon>Arthropoda</taxon>
        <taxon>Hexapoda</taxon>
        <taxon>Insecta</taxon>
        <taxon>Pterygota</taxon>
        <taxon>Neoptera</taxon>
        <taxon>Endopterygota</taxon>
        <taxon>Lepidoptera</taxon>
        <taxon>Glossata</taxon>
        <taxon>Ditrysia</taxon>
        <taxon>Tineoidea</taxon>
        <taxon>Psychidae</taxon>
        <taxon>Oiketicinae</taxon>
        <taxon>Eumeta</taxon>
    </lineage>
</organism>
<comment type="caution">
    <text evidence="2">The sequence shown here is derived from an EMBL/GenBank/DDBJ whole genome shotgun (WGS) entry which is preliminary data.</text>
</comment>
<name>A0A4C1TTI2_EUMVA</name>
<dbReference type="EMBL" id="BGZK01000085">
    <property type="protein sequence ID" value="GBP17126.1"/>
    <property type="molecule type" value="Genomic_DNA"/>
</dbReference>
<dbReference type="Proteomes" id="UP000299102">
    <property type="component" value="Unassembled WGS sequence"/>
</dbReference>
<proteinExistence type="predicted"/>
<keyword evidence="1" id="KW-0812">Transmembrane</keyword>
<reference evidence="2 3" key="1">
    <citation type="journal article" date="2019" name="Commun. Biol.">
        <title>The bagworm genome reveals a unique fibroin gene that provides high tensile strength.</title>
        <authorList>
            <person name="Kono N."/>
            <person name="Nakamura H."/>
            <person name="Ohtoshi R."/>
            <person name="Tomita M."/>
            <person name="Numata K."/>
            <person name="Arakawa K."/>
        </authorList>
    </citation>
    <scope>NUCLEOTIDE SEQUENCE [LARGE SCALE GENOMIC DNA]</scope>
</reference>
<keyword evidence="1" id="KW-0472">Membrane</keyword>
<keyword evidence="1" id="KW-1133">Transmembrane helix</keyword>
<evidence type="ECO:0000313" key="3">
    <source>
        <dbReference type="Proteomes" id="UP000299102"/>
    </source>
</evidence>
<keyword evidence="3" id="KW-1185">Reference proteome</keyword>
<dbReference type="AlphaFoldDB" id="A0A4C1TTI2"/>
<protein>
    <submittedName>
        <fullName evidence="2">Uncharacterized protein</fullName>
    </submittedName>
</protein>
<gene>
    <name evidence="2" type="ORF">EVAR_17253_1</name>
</gene>
<accession>A0A4C1TTI2</accession>
<evidence type="ECO:0000313" key="2">
    <source>
        <dbReference type="EMBL" id="GBP17126.1"/>
    </source>
</evidence>